<dbReference type="Pfam" id="PF13646">
    <property type="entry name" value="HEAT_2"/>
    <property type="match status" value="1"/>
</dbReference>
<evidence type="ECO:0008006" key="2">
    <source>
        <dbReference type="Google" id="ProtNLM"/>
    </source>
</evidence>
<gene>
    <name evidence="1" type="ORF">ENQ20_18350</name>
</gene>
<name>A0A7C1JN55_9CHLR</name>
<dbReference type="AlphaFoldDB" id="A0A7C1JN55"/>
<accession>A0A7C1JN55</accession>
<dbReference type="InterPro" id="IPR016024">
    <property type="entry name" value="ARM-type_fold"/>
</dbReference>
<dbReference type="InterPro" id="IPR011989">
    <property type="entry name" value="ARM-like"/>
</dbReference>
<dbReference type="SMART" id="SM00567">
    <property type="entry name" value="EZ_HEAT"/>
    <property type="match status" value="4"/>
</dbReference>
<dbReference type="GO" id="GO:0016491">
    <property type="term" value="F:oxidoreductase activity"/>
    <property type="evidence" value="ECO:0007669"/>
    <property type="project" value="TreeGrafter"/>
</dbReference>
<protein>
    <recommendedName>
        <fullName evidence="2">HEAT repeat domain-containing protein</fullName>
    </recommendedName>
</protein>
<dbReference type="Gene3D" id="1.25.10.10">
    <property type="entry name" value="Leucine-rich Repeat Variant"/>
    <property type="match status" value="1"/>
</dbReference>
<organism evidence="1">
    <name type="scientific">Caldilinea aerophila</name>
    <dbReference type="NCBI Taxonomy" id="133453"/>
    <lineage>
        <taxon>Bacteria</taxon>
        <taxon>Bacillati</taxon>
        <taxon>Chloroflexota</taxon>
        <taxon>Caldilineae</taxon>
        <taxon>Caldilineales</taxon>
        <taxon>Caldilineaceae</taxon>
        <taxon>Caldilinea</taxon>
    </lineage>
</organism>
<sequence length="200" mass="21533">MNSTTQFRTFLAAIAADDDERAERCALELTPADEPALVELLSSPNDNERWWAIRALAAWGSASAAVPVAKCLDDPVPAVRAAAALALAHLHRRHPTDVASLLDRLAARLSDEEGLVRQIAADALAMCGDDAVPSLARILFEQTHEGARTRAAAALRKMATRKAGGVLYALLNDPNPLVRIYAYEGLEEMGLLETILVTLK</sequence>
<dbReference type="PANTHER" id="PTHR12697:SF5">
    <property type="entry name" value="DEOXYHYPUSINE HYDROXYLASE"/>
    <property type="match status" value="1"/>
</dbReference>
<proteinExistence type="predicted"/>
<dbReference type="SUPFAM" id="SSF48371">
    <property type="entry name" value="ARM repeat"/>
    <property type="match status" value="1"/>
</dbReference>
<dbReference type="PANTHER" id="PTHR12697">
    <property type="entry name" value="PBS LYASE HEAT-LIKE PROTEIN"/>
    <property type="match status" value="1"/>
</dbReference>
<dbReference type="InterPro" id="IPR004155">
    <property type="entry name" value="PBS_lyase_HEAT"/>
</dbReference>
<dbReference type="EMBL" id="DSMG01000191">
    <property type="protein sequence ID" value="HDX33422.1"/>
    <property type="molecule type" value="Genomic_DNA"/>
</dbReference>
<evidence type="ECO:0000313" key="1">
    <source>
        <dbReference type="EMBL" id="HDX33422.1"/>
    </source>
</evidence>
<comment type="caution">
    <text evidence="1">The sequence shown here is derived from an EMBL/GenBank/DDBJ whole genome shotgun (WGS) entry which is preliminary data.</text>
</comment>
<reference evidence="1" key="1">
    <citation type="journal article" date="2020" name="mSystems">
        <title>Genome- and Community-Level Interaction Insights into Carbon Utilization and Element Cycling Functions of Hydrothermarchaeota in Hydrothermal Sediment.</title>
        <authorList>
            <person name="Zhou Z."/>
            <person name="Liu Y."/>
            <person name="Xu W."/>
            <person name="Pan J."/>
            <person name="Luo Z.H."/>
            <person name="Li M."/>
        </authorList>
    </citation>
    <scope>NUCLEOTIDE SEQUENCE [LARGE SCALE GENOMIC DNA]</scope>
    <source>
        <strain evidence="1">SpSt-289</strain>
    </source>
</reference>